<keyword evidence="4" id="KW-1185">Reference proteome</keyword>
<feature type="chain" id="PRO_5002238088" evidence="2">
    <location>
        <begin position="25"/>
        <end position="242"/>
    </location>
</feature>
<evidence type="ECO:0000313" key="3">
    <source>
        <dbReference type="EMBL" id="KIV98599.1"/>
    </source>
</evidence>
<dbReference type="InParanoid" id="A0A0D1ZX38"/>
<dbReference type="EMBL" id="KN847622">
    <property type="protein sequence ID" value="KIV98599.1"/>
    <property type="molecule type" value="Genomic_DNA"/>
</dbReference>
<evidence type="ECO:0000256" key="1">
    <source>
        <dbReference type="SAM" id="Phobius"/>
    </source>
</evidence>
<accession>A0A0D1ZX38</accession>
<keyword evidence="1" id="KW-1133">Transmembrane helix</keyword>
<dbReference type="VEuPathDB" id="FungiDB:PV09_09616"/>
<sequence>MKLPQLSVLSSFCALLTLLGSGAANSEEAPHARHLSPVPWHPSKEPSRLLKWTTDPQHAWWDKALFKRDDTPSQASPVTLPTKCQYVAANTQSACGTGCICGTSCTSIYIWNQSRPEPRPQYHICTNWNLNHGYQLRAGFQEAGFAIVPNRTQCGWQKFEGVTALRVGRGSIDVNGTEEQPFGDPYELARIEQVMREEYPFVEIIIICATLVGPIFMFAGIGGWCIWAQKDRTVKYRRLPTA</sequence>
<feature type="transmembrane region" description="Helical" evidence="1">
    <location>
        <begin position="204"/>
        <end position="228"/>
    </location>
</feature>
<dbReference type="OrthoDB" id="3913041at2759"/>
<dbReference type="HOGENOM" id="CLU_1147956_0_0_1"/>
<dbReference type="Proteomes" id="UP000053259">
    <property type="component" value="Unassembled WGS sequence"/>
</dbReference>
<protein>
    <submittedName>
        <fullName evidence="3">Uncharacterized protein</fullName>
    </submittedName>
</protein>
<dbReference type="GeneID" id="27317589"/>
<dbReference type="AlphaFoldDB" id="A0A0D1ZX38"/>
<proteinExistence type="predicted"/>
<evidence type="ECO:0000313" key="4">
    <source>
        <dbReference type="Proteomes" id="UP000053259"/>
    </source>
</evidence>
<organism evidence="3 4">
    <name type="scientific">Verruconis gallopava</name>
    <dbReference type="NCBI Taxonomy" id="253628"/>
    <lineage>
        <taxon>Eukaryota</taxon>
        <taxon>Fungi</taxon>
        <taxon>Dikarya</taxon>
        <taxon>Ascomycota</taxon>
        <taxon>Pezizomycotina</taxon>
        <taxon>Dothideomycetes</taxon>
        <taxon>Pleosporomycetidae</taxon>
        <taxon>Venturiales</taxon>
        <taxon>Sympoventuriaceae</taxon>
        <taxon>Verruconis</taxon>
    </lineage>
</organism>
<dbReference type="RefSeq" id="XP_016208469.1">
    <property type="nucleotide sequence ID" value="XM_016363710.1"/>
</dbReference>
<name>A0A0D1ZX38_9PEZI</name>
<keyword evidence="1" id="KW-0472">Membrane</keyword>
<keyword evidence="2" id="KW-0732">Signal</keyword>
<evidence type="ECO:0000256" key="2">
    <source>
        <dbReference type="SAM" id="SignalP"/>
    </source>
</evidence>
<feature type="signal peptide" evidence="2">
    <location>
        <begin position="1"/>
        <end position="24"/>
    </location>
</feature>
<gene>
    <name evidence="3" type="ORF">PV09_09616</name>
</gene>
<keyword evidence="1" id="KW-0812">Transmembrane</keyword>
<reference evidence="3 4" key="1">
    <citation type="submission" date="2015-01" db="EMBL/GenBank/DDBJ databases">
        <title>The Genome Sequence of Ochroconis gallopava CBS43764.</title>
        <authorList>
            <consortium name="The Broad Institute Genomics Platform"/>
            <person name="Cuomo C."/>
            <person name="de Hoog S."/>
            <person name="Gorbushina A."/>
            <person name="Stielow B."/>
            <person name="Teixiera M."/>
            <person name="Abouelleil A."/>
            <person name="Chapman S.B."/>
            <person name="Priest M."/>
            <person name="Young S.K."/>
            <person name="Wortman J."/>
            <person name="Nusbaum C."/>
            <person name="Birren B."/>
        </authorList>
    </citation>
    <scope>NUCLEOTIDE SEQUENCE [LARGE SCALE GENOMIC DNA]</scope>
    <source>
        <strain evidence="3 4">CBS 43764</strain>
    </source>
</reference>